<dbReference type="GO" id="GO:0022857">
    <property type="term" value="F:transmembrane transporter activity"/>
    <property type="evidence" value="ECO:0007669"/>
    <property type="project" value="InterPro"/>
</dbReference>
<gene>
    <name evidence="6" type="ORF">FXO26_11430</name>
</gene>
<evidence type="ECO:0000256" key="3">
    <source>
        <dbReference type="ARBA" id="ARBA00022989"/>
    </source>
</evidence>
<dbReference type="EMBL" id="VSRO01000005">
    <property type="protein sequence ID" value="TYK58091.1"/>
    <property type="molecule type" value="Genomic_DNA"/>
</dbReference>
<reference evidence="6 7" key="2">
    <citation type="submission" date="2019-08" db="EMBL/GenBank/DDBJ databases">
        <authorList>
            <person name="Brilhante M."/>
            <person name="Perreten V."/>
        </authorList>
    </citation>
    <scope>NUCLEOTIDE SEQUENCE [LARGE SCALE GENOMIC DNA]</scope>
    <source>
        <strain evidence="6 7">MCP106</strain>
    </source>
</reference>
<proteinExistence type="predicted"/>
<comment type="caution">
    <text evidence="6">The sequence shown here is derived from an EMBL/GenBank/DDBJ whole genome shotgun (WGS) entry which is preliminary data.</text>
</comment>
<organism evidence="6 7">
    <name type="scientific">Pseudomonas synxantha</name>
    <dbReference type="NCBI Taxonomy" id="47883"/>
    <lineage>
        <taxon>Bacteria</taxon>
        <taxon>Pseudomonadati</taxon>
        <taxon>Pseudomonadota</taxon>
        <taxon>Gammaproteobacteria</taxon>
        <taxon>Pseudomonadales</taxon>
        <taxon>Pseudomonadaceae</taxon>
        <taxon>Pseudomonas</taxon>
    </lineage>
</organism>
<protein>
    <submittedName>
        <fullName evidence="6">MFS transporter</fullName>
    </submittedName>
</protein>
<keyword evidence="2 5" id="KW-0812">Transmembrane</keyword>
<feature type="transmembrane region" description="Helical" evidence="5">
    <location>
        <begin position="25"/>
        <end position="47"/>
    </location>
</feature>
<dbReference type="AlphaFoldDB" id="A0A5D3GC90"/>
<name>A0A5D3GC90_9PSED</name>
<reference evidence="6 7" key="1">
    <citation type="submission" date="2019-08" db="EMBL/GenBank/DDBJ databases">
        <title>Subclass B2 metallo-beta lactamase from Pseudomonas synxantha.</title>
        <authorList>
            <person name="Poirel L."/>
            <person name="Palmieri M."/>
            <person name="Masseron A."/>
            <person name="Perreten V."/>
            <person name="Nordman P."/>
        </authorList>
    </citation>
    <scope>NUCLEOTIDE SEQUENCE [LARGE SCALE GENOMIC DNA]</scope>
    <source>
        <strain evidence="6 7">MCP106</strain>
    </source>
</reference>
<dbReference type="InterPro" id="IPR005828">
    <property type="entry name" value="MFS_sugar_transport-like"/>
</dbReference>
<evidence type="ECO:0000256" key="4">
    <source>
        <dbReference type="ARBA" id="ARBA00023136"/>
    </source>
</evidence>
<keyword evidence="4 5" id="KW-0472">Membrane</keyword>
<accession>A0A5D3GC90</accession>
<evidence type="ECO:0000256" key="5">
    <source>
        <dbReference type="SAM" id="Phobius"/>
    </source>
</evidence>
<sequence>MIEVGLAIGALICDPLADRCGRCRALILSVFFFGLMNLLSVLSRYTILPALRFLTRIGRGTSQPNAASFELTDNNPLLVVDICRKLDDIALAIELTSTRVVVFSLTQLSAVLDDRFQLLYQGRRSVLSPYSPQH</sequence>
<dbReference type="Pfam" id="PF00083">
    <property type="entry name" value="Sugar_tr"/>
    <property type="match status" value="1"/>
</dbReference>
<dbReference type="Proteomes" id="UP000324029">
    <property type="component" value="Unassembled WGS sequence"/>
</dbReference>
<evidence type="ECO:0000256" key="2">
    <source>
        <dbReference type="ARBA" id="ARBA00022692"/>
    </source>
</evidence>
<dbReference type="Gene3D" id="1.20.1250.20">
    <property type="entry name" value="MFS general substrate transporter like domains"/>
    <property type="match status" value="1"/>
</dbReference>
<keyword evidence="3 5" id="KW-1133">Transmembrane helix</keyword>
<dbReference type="InterPro" id="IPR036259">
    <property type="entry name" value="MFS_trans_sf"/>
</dbReference>
<dbReference type="GO" id="GO:0016020">
    <property type="term" value="C:membrane"/>
    <property type="evidence" value="ECO:0007669"/>
    <property type="project" value="UniProtKB-SubCell"/>
</dbReference>
<evidence type="ECO:0000256" key="1">
    <source>
        <dbReference type="ARBA" id="ARBA00004370"/>
    </source>
</evidence>
<evidence type="ECO:0000313" key="6">
    <source>
        <dbReference type="EMBL" id="TYK58091.1"/>
    </source>
</evidence>
<dbReference type="RefSeq" id="WP_148853403.1">
    <property type="nucleotide sequence ID" value="NZ_VSRO01000005.1"/>
</dbReference>
<comment type="subcellular location">
    <subcellularLocation>
        <location evidence="1">Membrane</location>
    </subcellularLocation>
</comment>
<evidence type="ECO:0000313" key="7">
    <source>
        <dbReference type="Proteomes" id="UP000324029"/>
    </source>
</evidence>
<dbReference type="SUPFAM" id="SSF103473">
    <property type="entry name" value="MFS general substrate transporter"/>
    <property type="match status" value="1"/>
</dbReference>